<dbReference type="CTD" id="54534"/>
<keyword evidence="4" id="KW-0496">Mitochondrion</keyword>
<evidence type="ECO:0000256" key="3">
    <source>
        <dbReference type="ARBA" id="ARBA00022980"/>
    </source>
</evidence>
<dbReference type="Proteomes" id="UP000515156">
    <property type="component" value="Chromosome 1"/>
</dbReference>
<dbReference type="FunCoup" id="A0A6P7WYC0">
    <property type="interactions" value="845"/>
</dbReference>
<evidence type="ECO:0000313" key="10">
    <source>
        <dbReference type="RefSeq" id="XP_030046146.1"/>
    </source>
</evidence>
<reference evidence="10" key="1">
    <citation type="submission" date="2025-08" db="UniProtKB">
        <authorList>
            <consortium name="RefSeq"/>
        </authorList>
    </citation>
    <scope>IDENTIFICATION</scope>
</reference>
<keyword evidence="3 10" id="KW-0689">Ribosomal protein</keyword>
<evidence type="ECO:0000256" key="5">
    <source>
        <dbReference type="ARBA" id="ARBA00023274"/>
    </source>
</evidence>
<dbReference type="InParanoid" id="A0A6P7WYC0"/>
<organism evidence="9 10">
    <name type="scientific">Microcaecilia unicolor</name>
    <dbReference type="NCBI Taxonomy" id="1415580"/>
    <lineage>
        <taxon>Eukaryota</taxon>
        <taxon>Metazoa</taxon>
        <taxon>Chordata</taxon>
        <taxon>Craniata</taxon>
        <taxon>Vertebrata</taxon>
        <taxon>Euteleostomi</taxon>
        <taxon>Amphibia</taxon>
        <taxon>Gymnophiona</taxon>
        <taxon>Siphonopidae</taxon>
        <taxon>Microcaecilia</taxon>
    </lineage>
</organism>
<evidence type="ECO:0000256" key="1">
    <source>
        <dbReference type="ARBA" id="ARBA00004173"/>
    </source>
</evidence>
<comment type="similarity">
    <text evidence="2">Belongs to the mitochondrion-specific ribosomal protein mL50 family.</text>
</comment>
<dbReference type="Pfam" id="PF10501">
    <property type="entry name" value="Ribosomal_L50"/>
    <property type="match status" value="1"/>
</dbReference>
<evidence type="ECO:0000256" key="4">
    <source>
        <dbReference type="ARBA" id="ARBA00023128"/>
    </source>
</evidence>
<dbReference type="GeneID" id="115460518"/>
<keyword evidence="9" id="KW-1185">Reference proteome</keyword>
<dbReference type="PANTHER" id="PTHR31542">
    <property type="entry name" value="39A RIBOSOMAL PROTEIN L50, MITOCHONDRIAL"/>
    <property type="match status" value="1"/>
</dbReference>
<accession>A0A6P7WYC0</accession>
<dbReference type="KEGG" id="muo:115460518"/>
<feature type="compositionally biased region" description="Polar residues" evidence="8">
    <location>
        <begin position="46"/>
        <end position="57"/>
    </location>
</feature>
<feature type="region of interest" description="Disordered" evidence="8">
    <location>
        <begin position="46"/>
        <end position="68"/>
    </location>
</feature>
<dbReference type="PANTHER" id="PTHR31542:SF1">
    <property type="entry name" value="LARGE RIBOSOMAL SUBUNIT PROTEIN ML50"/>
    <property type="match status" value="1"/>
</dbReference>
<dbReference type="AlphaFoldDB" id="A0A6P7WYC0"/>
<proteinExistence type="inferred from homology"/>
<evidence type="ECO:0000256" key="7">
    <source>
        <dbReference type="ARBA" id="ARBA00035398"/>
    </source>
</evidence>
<evidence type="ECO:0000256" key="6">
    <source>
        <dbReference type="ARBA" id="ARBA00035183"/>
    </source>
</evidence>
<evidence type="ECO:0000256" key="2">
    <source>
        <dbReference type="ARBA" id="ARBA00008860"/>
    </source>
</evidence>
<keyword evidence="5" id="KW-0687">Ribonucleoprotein</keyword>
<dbReference type="OrthoDB" id="9939609at2759"/>
<dbReference type="InterPro" id="IPR018305">
    <property type="entry name" value="Ribosomal_m50"/>
</dbReference>
<evidence type="ECO:0000313" key="9">
    <source>
        <dbReference type="Proteomes" id="UP000515156"/>
    </source>
</evidence>
<comment type="subcellular location">
    <subcellularLocation>
        <location evidence="1">Mitochondrion</location>
    </subcellularLocation>
</comment>
<protein>
    <recommendedName>
        <fullName evidence="6">Large ribosomal subunit protein mL50</fullName>
    </recommendedName>
    <alternativeName>
        <fullName evidence="7">39S ribosomal protein L50, mitochondrial</fullName>
    </alternativeName>
</protein>
<dbReference type="GO" id="GO:0005762">
    <property type="term" value="C:mitochondrial large ribosomal subunit"/>
    <property type="evidence" value="ECO:0007669"/>
    <property type="project" value="TreeGrafter"/>
</dbReference>
<dbReference type="RefSeq" id="XP_030046146.1">
    <property type="nucleotide sequence ID" value="XM_030190286.1"/>
</dbReference>
<evidence type="ECO:0000256" key="8">
    <source>
        <dbReference type="SAM" id="MobiDB-lite"/>
    </source>
</evidence>
<sequence length="166" mass="18810">MAALLLRRVRVVYDQRCLGVSRRALWDGFRKKAAEDSSIVKVSGQLELTPSPSSEPTLTRPPPRSRKYMPPENLEHLLEAQMKEVFGSTLPSDWREAMLTDNLLKFRLLTRLAAELGHTVPNSCLQHMHSAGDVLKFYATPVKDTNKFDELSCAELPSNLKINWGY</sequence>
<name>A0A6P7WYC0_9AMPH</name>
<gene>
    <name evidence="10" type="primary">MRPL50</name>
</gene>